<keyword evidence="2" id="KW-0853">WD repeat</keyword>
<evidence type="ECO:0000313" key="6">
    <source>
        <dbReference type="EMBL" id="GIX62154.1"/>
    </source>
</evidence>
<evidence type="ECO:0000256" key="4">
    <source>
        <dbReference type="ARBA" id="ARBA00023242"/>
    </source>
</evidence>
<dbReference type="PANTHER" id="PTHR44040">
    <property type="entry name" value="RETINOBLASTOMA-BINDING PROTEIN 5"/>
    <property type="match status" value="1"/>
</dbReference>
<gene>
    <name evidence="6" type="ORF">BcabD6B2_15890</name>
</gene>
<feature type="compositionally biased region" description="Polar residues" evidence="5">
    <location>
        <begin position="293"/>
        <end position="304"/>
    </location>
</feature>
<dbReference type="GO" id="GO:0048188">
    <property type="term" value="C:Set1C/COMPASS complex"/>
    <property type="evidence" value="ECO:0007669"/>
    <property type="project" value="InterPro"/>
</dbReference>
<evidence type="ECO:0000256" key="3">
    <source>
        <dbReference type="ARBA" id="ARBA00022737"/>
    </source>
</evidence>
<feature type="compositionally biased region" description="Low complexity" evidence="5">
    <location>
        <begin position="310"/>
        <end position="322"/>
    </location>
</feature>
<dbReference type="EMBL" id="BPLF01000001">
    <property type="protein sequence ID" value="GIX62154.1"/>
    <property type="molecule type" value="Genomic_DNA"/>
</dbReference>
<evidence type="ECO:0000256" key="2">
    <source>
        <dbReference type="ARBA" id="ARBA00022574"/>
    </source>
</evidence>
<dbReference type="GeneID" id="94193635"/>
<accession>A0AAV4LQD5</accession>
<dbReference type="Proteomes" id="UP001497744">
    <property type="component" value="Unassembled WGS sequence"/>
</dbReference>
<sequence>MAAQLPIKIYHRSDPEYACMAVSTDGNTIALGTDETISLVPTASPSLPSAKLIFETSWDTYSEDMQRYACSGGGRCESSKAFAEEMRRRYPEPRGIVHIAFYGSDNEYLMALGRESIAVYDLFEVDAHPIITVALRYQLDTNRKVCFYPLNVERGTVTARGTAVCGLSGLEFIINDRKKEINYYKIVFCEREKWWYVDCDTTVNLLSNIEHAGVETCIEPSPFEAQENGSHVKTNARSLPAQTAKLAVKQNGTANGSSSVPTENCQGDDSVRGAAGKLGCDAYKGATPDDVIQSSVESQSGDQTDCNDEGSSGSNSSTCSPGVEDVHRIADPDNEGNQEDGGTNESDASDLQVHEQGKTVTNADGLLNSGEADGREAIAPGMESEIVERKNMEHNFKTDKLGGKIPGYKVANGGGAATTESCARNATDASNGVIYRGDSGNKTKSKVRFTESQRIYAESDVSKGSVSYKQVAATLPSQLLDDMPFMDLEVEAEKRMEKSQVPIPHEYPGETFVAFSVLLVSMPNSEVSRKVVNDYPFMDDVQLVKEALDDECVEMKGKRIRVDYTRELFVVTAYEFGYIDLFKIGIKYNTQVMLPEGNILQVEGKKPRVEMISRLRLYCPLAVESIVNSETNRGYFAVLGRDAFVLLYCPLAEWRYNFDDATVQNDMVNISCVPQSSGLEIQTVLRHHEVASNSSVWKIGCFGYSRGECLFVTNSYSGLKIYDVEKLHSSRFLKVAMRFSMYFTLKDVLWIPHSTKLALLNKDGQLALMQPTQSTHWSTLIPNFCSIESNVEYVEKEGEFDVNGAVAEVAMERKVNYDKLEGRAVYKFFYTVQYAMCGYSGFSTSGEPEFDGASTVHSEGILVEYYRRLTLQ</sequence>
<keyword evidence="7" id="KW-1185">Reference proteome</keyword>
<organism evidence="6 7">
    <name type="scientific">Babesia caballi</name>
    <dbReference type="NCBI Taxonomy" id="5871"/>
    <lineage>
        <taxon>Eukaryota</taxon>
        <taxon>Sar</taxon>
        <taxon>Alveolata</taxon>
        <taxon>Apicomplexa</taxon>
        <taxon>Aconoidasida</taxon>
        <taxon>Piroplasmida</taxon>
        <taxon>Babesiidae</taxon>
        <taxon>Babesia</taxon>
    </lineage>
</organism>
<comment type="subcellular location">
    <subcellularLocation>
        <location evidence="1">Nucleus</location>
    </subcellularLocation>
</comment>
<feature type="region of interest" description="Disordered" evidence="5">
    <location>
        <begin position="293"/>
        <end position="350"/>
    </location>
</feature>
<evidence type="ECO:0000313" key="7">
    <source>
        <dbReference type="Proteomes" id="UP001497744"/>
    </source>
</evidence>
<protein>
    <submittedName>
        <fullName evidence="6">Set1 complex component swd1</fullName>
    </submittedName>
</protein>
<dbReference type="AlphaFoldDB" id="A0AAV4LQD5"/>
<evidence type="ECO:0000256" key="1">
    <source>
        <dbReference type="ARBA" id="ARBA00004123"/>
    </source>
</evidence>
<dbReference type="PANTHER" id="PTHR44040:SF1">
    <property type="entry name" value="RETINOBLASTOMA-BINDING PROTEIN 5"/>
    <property type="match status" value="1"/>
</dbReference>
<proteinExistence type="predicted"/>
<keyword evidence="3" id="KW-0677">Repeat</keyword>
<dbReference type="RefSeq" id="XP_067714223.1">
    <property type="nucleotide sequence ID" value="XM_067858122.1"/>
</dbReference>
<name>A0AAV4LQD5_BABCB</name>
<evidence type="ECO:0000256" key="5">
    <source>
        <dbReference type="SAM" id="MobiDB-lite"/>
    </source>
</evidence>
<dbReference type="InterPro" id="IPR037850">
    <property type="entry name" value="RBBP5/Swd1"/>
</dbReference>
<keyword evidence="4" id="KW-0539">Nucleus</keyword>
<reference evidence="6 7" key="1">
    <citation type="submission" date="2021-06" db="EMBL/GenBank/DDBJ databases">
        <title>Genome sequence of Babesia caballi.</title>
        <authorList>
            <person name="Yamagishi J."/>
            <person name="Kidaka T."/>
            <person name="Ochi A."/>
        </authorList>
    </citation>
    <scope>NUCLEOTIDE SEQUENCE [LARGE SCALE GENOMIC DNA]</scope>
    <source>
        <strain evidence="6">USDA-D6B2</strain>
    </source>
</reference>
<comment type="caution">
    <text evidence="6">The sequence shown here is derived from an EMBL/GenBank/DDBJ whole genome shotgun (WGS) entry which is preliminary data.</text>
</comment>